<dbReference type="KEGG" id="dgi:Desgi_2248"/>
<dbReference type="RefSeq" id="WP_006522108.1">
    <property type="nucleotide sequence ID" value="NC_021184.1"/>
</dbReference>
<name>R4KGE9_9FIRM</name>
<dbReference type="HOGENOM" id="CLU_211421_0_0_9"/>
<feature type="domain" description="DUF8042" evidence="1">
    <location>
        <begin position="1"/>
        <end position="41"/>
    </location>
</feature>
<dbReference type="EMBL" id="CP003273">
    <property type="protein sequence ID" value="AGL01674.1"/>
    <property type="molecule type" value="Genomic_DNA"/>
</dbReference>
<accession>R4KGE9</accession>
<gene>
    <name evidence="2" type="ORF">Desgi_2248</name>
</gene>
<organism evidence="2 3">
    <name type="scientific">Desulfoscipio gibsoniae DSM 7213</name>
    <dbReference type="NCBI Taxonomy" id="767817"/>
    <lineage>
        <taxon>Bacteria</taxon>
        <taxon>Bacillati</taxon>
        <taxon>Bacillota</taxon>
        <taxon>Clostridia</taxon>
        <taxon>Eubacteriales</taxon>
        <taxon>Desulfallaceae</taxon>
        <taxon>Desulfoscipio</taxon>
    </lineage>
</organism>
<dbReference type="Proteomes" id="UP000013520">
    <property type="component" value="Chromosome"/>
</dbReference>
<protein>
    <recommendedName>
        <fullName evidence="1">DUF8042 domain-containing protein</fullName>
    </recommendedName>
</protein>
<keyword evidence="3" id="KW-1185">Reference proteome</keyword>
<reference evidence="2 3" key="1">
    <citation type="submission" date="2012-01" db="EMBL/GenBank/DDBJ databases">
        <title>Complete sequence of Desulfotomaculum gibsoniae DSM 7213.</title>
        <authorList>
            <consortium name="US DOE Joint Genome Institute"/>
            <person name="Lucas S."/>
            <person name="Han J."/>
            <person name="Lapidus A."/>
            <person name="Cheng J.-F."/>
            <person name="Goodwin L."/>
            <person name="Pitluck S."/>
            <person name="Peters L."/>
            <person name="Ovchinnikova G."/>
            <person name="Teshima H."/>
            <person name="Detter J.C."/>
            <person name="Han C."/>
            <person name="Tapia R."/>
            <person name="Land M."/>
            <person name="Hauser L."/>
            <person name="Kyrpides N."/>
            <person name="Ivanova N."/>
            <person name="Pagani I."/>
            <person name="Parshina S."/>
            <person name="Plugge C."/>
            <person name="Muyzer G."/>
            <person name="Kuever J."/>
            <person name="Ivanova A."/>
            <person name="Nazina T."/>
            <person name="Klenk H.-P."/>
            <person name="Brambilla E."/>
            <person name="Spring S."/>
            <person name="Stams A.F."/>
            <person name="Woyke T."/>
        </authorList>
    </citation>
    <scope>NUCLEOTIDE SEQUENCE [LARGE SCALE GENOMIC DNA]</scope>
    <source>
        <strain evidence="2 3">DSM 7213</strain>
    </source>
</reference>
<dbReference type="AlphaFoldDB" id="R4KGE9"/>
<evidence type="ECO:0000313" key="3">
    <source>
        <dbReference type="Proteomes" id="UP000013520"/>
    </source>
</evidence>
<dbReference type="STRING" id="767817.Desgi_2248"/>
<evidence type="ECO:0000313" key="2">
    <source>
        <dbReference type="EMBL" id="AGL01674.1"/>
    </source>
</evidence>
<proteinExistence type="predicted"/>
<evidence type="ECO:0000259" key="1">
    <source>
        <dbReference type="Pfam" id="PF26154"/>
    </source>
</evidence>
<sequence length="43" mass="4973">MDKYIDVIRRTLDLANTCLQGLEHVKTCINEGRFEDGLIMLHP</sequence>
<dbReference type="Pfam" id="PF26154">
    <property type="entry name" value="DUF8042"/>
    <property type="match status" value="1"/>
</dbReference>
<dbReference type="InterPro" id="IPR058355">
    <property type="entry name" value="DUF8042"/>
</dbReference>